<keyword evidence="2" id="KW-0472">Membrane</keyword>
<dbReference type="OrthoDB" id="5334837at2"/>
<accession>A0A4Q0XW36</accession>
<feature type="region of interest" description="Disordered" evidence="1">
    <location>
        <begin position="50"/>
        <end position="74"/>
    </location>
</feature>
<dbReference type="Proteomes" id="UP000290191">
    <property type="component" value="Unassembled WGS sequence"/>
</dbReference>
<organism evidence="3 4">
    <name type="scientific">Halarcobacter anaerophilus</name>
    <dbReference type="NCBI Taxonomy" id="877500"/>
    <lineage>
        <taxon>Bacteria</taxon>
        <taxon>Pseudomonadati</taxon>
        <taxon>Campylobacterota</taxon>
        <taxon>Epsilonproteobacteria</taxon>
        <taxon>Campylobacterales</taxon>
        <taxon>Arcobacteraceae</taxon>
        <taxon>Halarcobacter</taxon>
    </lineage>
</organism>
<evidence type="ECO:0000313" key="4">
    <source>
        <dbReference type="Proteomes" id="UP000290191"/>
    </source>
</evidence>
<feature type="transmembrane region" description="Helical" evidence="2">
    <location>
        <begin position="12"/>
        <end position="33"/>
    </location>
</feature>
<reference evidence="3 4" key="1">
    <citation type="submission" date="2017-10" db="EMBL/GenBank/DDBJ databases">
        <title>Genomics of the genus Arcobacter.</title>
        <authorList>
            <person name="Perez-Cataluna A."/>
            <person name="Figueras M.J."/>
        </authorList>
    </citation>
    <scope>NUCLEOTIDE SEQUENCE [LARGE SCALE GENOMIC DNA]</scope>
    <source>
        <strain evidence="3 4">DSM 24636</strain>
    </source>
</reference>
<keyword evidence="2" id="KW-0812">Transmembrane</keyword>
<evidence type="ECO:0000256" key="2">
    <source>
        <dbReference type="SAM" id="Phobius"/>
    </source>
</evidence>
<sequence>MDQEALLTFHGYAKFFLIFIVFVIFYSYAYSIYKRDKKGERDFEKYSNLVHDDDASNDPLENRKEEKENKEKEK</sequence>
<keyword evidence="2" id="KW-1133">Transmembrane helix</keyword>
<name>A0A4Q0XW36_9BACT</name>
<proteinExistence type="predicted"/>
<protein>
    <submittedName>
        <fullName evidence="3">CcoQ/FixQ family Cbb3-type cytochrome c oxidase assembly chaperone</fullName>
    </submittedName>
</protein>
<dbReference type="AlphaFoldDB" id="A0A4Q0XW36"/>
<dbReference type="RefSeq" id="WP_129082703.1">
    <property type="nucleotide sequence ID" value="NZ_CP041070.1"/>
</dbReference>
<dbReference type="STRING" id="877500.GCA_000935065_01300"/>
<comment type="caution">
    <text evidence="3">The sequence shown here is derived from an EMBL/GenBank/DDBJ whole genome shotgun (WGS) entry which is preliminary data.</text>
</comment>
<evidence type="ECO:0000313" key="3">
    <source>
        <dbReference type="EMBL" id="RXJ61746.1"/>
    </source>
</evidence>
<keyword evidence="4" id="KW-1185">Reference proteome</keyword>
<dbReference type="EMBL" id="PDKO01000012">
    <property type="protein sequence ID" value="RXJ61746.1"/>
    <property type="molecule type" value="Genomic_DNA"/>
</dbReference>
<evidence type="ECO:0000256" key="1">
    <source>
        <dbReference type="SAM" id="MobiDB-lite"/>
    </source>
</evidence>
<gene>
    <name evidence="3" type="ORF">CRV06_12190</name>
</gene>